<feature type="transmembrane region" description="Helical" evidence="2">
    <location>
        <begin position="394"/>
        <end position="410"/>
    </location>
</feature>
<gene>
    <name evidence="6" type="ORF">PKNA1_C2_1144700</name>
    <name evidence="7" type="ORF">PKNA1_H1_1144700</name>
</gene>
<dbReference type="Pfam" id="PF12887">
    <property type="entry name" value="SICA_alpha"/>
    <property type="match status" value="1"/>
</dbReference>
<feature type="domain" description="Schizont-infected cell agglutination extracellular beta" evidence="3">
    <location>
        <begin position="336"/>
        <end position="543"/>
    </location>
</feature>
<evidence type="ECO:0000259" key="4">
    <source>
        <dbReference type="Pfam" id="PF12879"/>
    </source>
</evidence>
<keyword evidence="2" id="KW-0812">Transmembrane</keyword>
<feature type="domain" description="Schizont-infected cell agglutination extracellular beta" evidence="3">
    <location>
        <begin position="581"/>
        <end position="762"/>
    </location>
</feature>
<feature type="domain" description="Schizont-infected cell agglutination C-terminal" evidence="4">
    <location>
        <begin position="1915"/>
        <end position="2051"/>
    </location>
</feature>
<feature type="region of interest" description="Disordered" evidence="1">
    <location>
        <begin position="1"/>
        <end position="25"/>
    </location>
</feature>
<feature type="domain" description="Schizont-infected cell agglutination extracellular beta" evidence="3">
    <location>
        <begin position="1671"/>
        <end position="1853"/>
    </location>
</feature>
<accession>A0A1A7VXK9</accession>
<dbReference type="Pfam" id="PF12879">
    <property type="entry name" value="SICA_C"/>
    <property type="match status" value="1"/>
</dbReference>
<dbReference type="InterPro" id="IPR024285">
    <property type="entry name" value="SICA_extracell_b"/>
</dbReference>
<feature type="region of interest" description="Disordered" evidence="1">
    <location>
        <begin position="1627"/>
        <end position="1646"/>
    </location>
</feature>
<dbReference type="InterPro" id="IPR024288">
    <property type="entry name" value="SICA_C"/>
</dbReference>
<feature type="domain" description="Schizont-infected cell agglutination extracellular alpha" evidence="5">
    <location>
        <begin position="26"/>
        <end position="203"/>
    </location>
</feature>
<dbReference type="Pfam" id="PF12878">
    <property type="entry name" value="SICA_beta"/>
    <property type="match status" value="7"/>
</dbReference>
<evidence type="ECO:0000313" key="7">
    <source>
        <dbReference type="EMBL" id="SBO26867.1"/>
    </source>
</evidence>
<evidence type="ECO:0000313" key="8">
    <source>
        <dbReference type="Proteomes" id="UP000182128"/>
    </source>
</evidence>
<evidence type="ECO:0000313" key="6">
    <source>
        <dbReference type="EMBL" id="SBO26150.1"/>
    </source>
</evidence>
<keyword evidence="2" id="KW-1133">Transmembrane helix</keyword>
<evidence type="ECO:0000259" key="5">
    <source>
        <dbReference type="Pfam" id="PF12887"/>
    </source>
</evidence>
<dbReference type="InterPro" id="IPR024290">
    <property type="entry name" value="SICA_extracell_a"/>
</dbReference>
<keyword evidence="2" id="KW-0472">Membrane</keyword>
<dbReference type="Proteomes" id="UP000182128">
    <property type="component" value="Unassembled WGS sequence"/>
</dbReference>
<evidence type="ECO:0000256" key="2">
    <source>
        <dbReference type="SAM" id="Phobius"/>
    </source>
</evidence>
<feature type="compositionally biased region" description="Polar residues" evidence="1">
    <location>
        <begin position="1627"/>
        <end position="1644"/>
    </location>
</feature>
<reference evidence="7" key="2">
    <citation type="submission" date="2016-05" db="EMBL/GenBank/DDBJ databases">
        <authorList>
            <person name="Lavstsen T."/>
            <person name="Jespersen J.S."/>
        </authorList>
    </citation>
    <scope>NUCLEOTIDE SEQUENCE [LARGE SCALE GENOMIC DNA]</scope>
</reference>
<protein>
    <submittedName>
        <fullName evidence="7">SICAvar, type I</fullName>
    </submittedName>
</protein>
<feature type="domain" description="Schizont-infected cell agglutination extracellular beta" evidence="3">
    <location>
        <begin position="1448"/>
        <end position="1614"/>
    </location>
</feature>
<organism evidence="7 9">
    <name type="scientific">Plasmodium knowlesi (strain H)</name>
    <dbReference type="NCBI Taxonomy" id="5851"/>
    <lineage>
        <taxon>Eukaryota</taxon>
        <taxon>Sar</taxon>
        <taxon>Alveolata</taxon>
        <taxon>Apicomplexa</taxon>
        <taxon>Aconoidasida</taxon>
        <taxon>Haemosporida</taxon>
        <taxon>Plasmodiidae</taxon>
        <taxon>Plasmodium</taxon>
        <taxon>Plasmodium (Plasmodium)</taxon>
    </lineage>
</organism>
<feature type="compositionally biased region" description="Gly residues" evidence="1">
    <location>
        <begin position="1"/>
        <end position="22"/>
    </location>
</feature>
<dbReference type="EMBL" id="CWHQ02000018">
    <property type="protein sequence ID" value="SBO26150.1"/>
    <property type="molecule type" value="Genomic_DNA"/>
</dbReference>
<feature type="domain" description="Schizont-infected cell agglutination extracellular beta" evidence="3">
    <location>
        <begin position="1023"/>
        <end position="1197"/>
    </location>
</feature>
<dbReference type="Proteomes" id="UP000182142">
    <property type="component" value="Unassembled WGS sequence"/>
</dbReference>
<proteinExistence type="predicted"/>
<reference evidence="8 9" key="1">
    <citation type="submission" date="2016-05" db="EMBL/GenBank/DDBJ databases">
        <authorList>
            <person name="Sharaf H."/>
        </authorList>
    </citation>
    <scope>NUCLEOTIDE SEQUENCE [LARGE SCALE GENOMIC DNA]</scope>
    <source>
        <strain evidence="8 9">H</strain>
    </source>
</reference>
<feature type="domain" description="Schizont-infected cell agglutination extracellular beta" evidence="3">
    <location>
        <begin position="823"/>
        <end position="985"/>
    </location>
</feature>
<evidence type="ECO:0000313" key="9">
    <source>
        <dbReference type="Proteomes" id="UP000182142"/>
    </source>
</evidence>
<evidence type="ECO:0000259" key="3">
    <source>
        <dbReference type="Pfam" id="PF12878"/>
    </source>
</evidence>
<feature type="domain" description="Schizont-infected cell agglutination extracellular beta" evidence="3">
    <location>
        <begin position="1241"/>
        <end position="1414"/>
    </location>
</feature>
<name>A0A1A7VXK9_PLAKH</name>
<feature type="transmembrane region" description="Helical" evidence="2">
    <location>
        <begin position="370"/>
        <end position="387"/>
    </location>
</feature>
<dbReference type="EMBL" id="CWHR02000010">
    <property type="protein sequence ID" value="SBO26867.1"/>
    <property type="molecule type" value="Genomic_DNA"/>
</dbReference>
<evidence type="ECO:0000256" key="1">
    <source>
        <dbReference type="SAM" id="MobiDB-lite"/>
    </source>
</evidence>
<sequence>MVTGRSGGGGGGGGNGGTGGGSATPMFQEWLQQLSNSGKLKPNENITEQLKEELMKTWKELEDRFKGTEAKELATICSKAGEVPTEGIGNGHHSMKTFCKGMMEVRYFISGLKSGNKNTDPVQVETVQAHEWYPRCIVGAATLSTIYGDHCKLGDVVQKVQGQMNSKLEGHKGKGAELDKCKGLTDSDILFGKSILRDRIRSWAQADRGRANTDHSKNRAIQRVGSVMLDRDNMCGTAEKQRKQQLKNNTKSMTSFLRIGDNAEVGSSDSRNLFDVLVNDDLTLPPETLNNILTPIVNTASTGQVDPQEMKTAMEKVAEETKKTQAEACMKQDGKTLCQRLECAEQYWKLNNNGQNTQVGGNTVRVAKRVYMYTYICIYVYVYMYIYVYVDRHIYIYIYIYIYILFSYLQKDFWKESGGEVATLWNELSDAMIVRTKSTECNTVDGSRIPTEPEKKACQHLTTGFTKLKKLTSTASMDTSKYPILSQHPSLGQTVGCFLLKEYARRMEEKSTCPIDSGLKKAFDTAGNGLLGNCNWGENLDNCNVTTGTTSVTVKNKVDPILGDDDLSIEAVTTHMNEMMTLCDQLKCAAPNWFKEHKKVNGNSATTKTWCDFWKEGVGAALQKMFSDIQTNGNNNTNTTICQMFGDGNTDSVERKACNHIIAGLEHIKGITGDTNGAVQSHNAQAHDKFFKQSMMCAALNLYATKIREASKGKCPIDESKIKEMFADWHKINKFSPSSSCSNEIYGCFKCQRNDKILEGCNLSVSNTLINTSQSSGTCPSEDNTNRENVPTELNKFLNYDDPSKSISQVKETLSTINDMSNSFCTQLQCAAKQYVNKKKGQSTDVSWEEVWNKVKEEVSSLGNAMSDHQNSSLGNHCSTLNTNNKELCLLFGAGLKHLYNHTNGNGDDAMKLFKRTMACAALNVYADQIIKESQEKKCPIAEEEINKMFDKWNQQFKSSCRGGAGGANTNDCFECKRESTLRCTIDSDEVKSKLDPMLNKDTTGLKKYLGNICGGQCKNMDSLCGRAQCAMKQWFPDRGKNQTVDIEKTEMWTEVKNEVTSFDKALPDNGATDTEPGNLCAAVTCPNVGEADCVSKTTCKLIVKALKNIHEMKGEDTVSGPRKVNDRIFKSTMRCVALNAFIHKLKQQAYRGGYACAVEKGIKEAFKKGEEKRKDWCGENSNGVGNGDGSCEKCEERLCFGTKIGKDDDLWSTVMNKLNTDSSTDTNIQPTLKKIKEKVTLCDRVNCIAKWYHKKKGQGKGEDTFWTKDVKELWTELSTAMTATKGEDTNGGKCNTMGDDNREGTHSEKTACNYLHAGFKQLYEPDTSLSTGNDGILSKKYPSFRQTMGCFLLHAYAKKMKSDAKCLVESGIKKAFKLSDSLSKSANCKGGASGKGPCVPCQWEETDYENCSITTNGKTEIAETKVQDMVKNSTLTTTMNDINKTESLCDKLKCAAPRWFKNKKGTNGSLTQTWCQFWDGAVKDALQNMFNDIAEKGKNNKNAACQGFGDGNEHSVERKACNHITAGLQHLKDIKPNDPENQLFERTVGCIALNMYATKIKEMSQDKCPIDEERIKQMFNVWNKNKNSSCLTPGSKNNCFVCTRQKENFNDCKLSVASSLINTTAQSGSTASCTDNDSSTNKNVSKKMDDLLKQESKMEGTLKEINEMDTFCSRLQCAAKQYYIKKNPNGQSSEVTWNALKEDIGRELTALLINMNDPKKQLAAAQYCNDANVAWNTKGHTERRTNKAACLLFAAGLKHIYNQQKGHVNGPSFGQTMGCLFLKEYAKQLKVMAKVKKQGHSWVHPLCSIDEGIKHAFSRSEEIMNATSSCKTSGTNDCFVCKENDVYDNCKIGQDKVGSKSNELFTEDSTKQTQMEKTLENTVCPILLTDILTPFVPLAPVSIGLSAMAYYLWKYFGPLGKGGARLRRSPTEIPGSSVQEQLHDHVQQDSSHEYRLVKERKPRSAPTRTKRSGRANRRTIIEIHFEVLDECQKGDTQLNQKDFLELLVQEFMGSEFMEEEQVPKEGVLMEGVPLELVPMERVPSLGSGFMV</sequence>